<feature type="compositionally biased region" description="Polar residues" evidence="9">
    <location>
        <begin position="73"/>
        <end position="86"/>
    </location>
</feature>
<evidence type="ECO:0000313" key="12">
    <source>
        <dbReference type="Proteomes" id="UP000030752"/>
    </source>
</evidence>
<dbReference type="EMBL" id="KB822721">
    <property type="protein sequence ID" value="ETN39173.1"/>
    <property type="molecule type" value="Genomic_DNA"/>
</dbReference>
<dbReference type="InParanoid" id="W2RTT6"/>
<keyword evidence="3" id="KW-0808">Transferase</keyword>
<evidence type="ECO:0000256" key="2">
    <source>
        <dbReference type="ARBA" id="ARBA00022527"/>
    </source>
</evidence>
<evidence type="ECO:0000259" key="10">
    <source>
        <dbReference type="PROSITE" id="PS50011"/>
    </source>
</evidence>
<dbReference type="VEuPathDB" id="FungiDB:HMPREF1541_05396"/>
<keyword evidence="6" id="KW-0067">ATP-binding</keyword>
<feature type="compositionally biased region" description="Low complexity" evidence="9">
    <location>
        <begin position="148"/>
        <end position="163"/>
    </location>
</feature>
<dbReference type="InterPro" id="IPR050236">
    <property type="entry name" value="Ser_Thr_kinase_AGC"/>
</dbReference>
<proteinExistence type="predicted"/>
<dbReference type="AlphaFoldDB" id="W2RTT6"/>
<evidence type="ECO:0000256" key="7">
    <source>
        <dbReference type="ARBA" id="ARBA00047899"/>
    </source>
</evidence>
<protein>
    <recommendedName>
        <fullName evidence="1">non-specific serine/threonine protein kinase</fullName>
        <ecNumber evidence="1">2.7.11.1</ecNumber>
    </recommendedName>
</protein>
<evidence type="ECO:0000256" key="5">
    <source>
        <dbReference type="ARBA" id="ARBA00022777"/>
    </source>
</evidence>
<dbReference type="GeneID" id="19972735"/>
<dbReference type="PROSITE" id="PS50011">
    <property type="entry name" value="PROTEIN_KINASE_DOM"/>
    <property type="match status" value="1"/>
</dbReference>
<dbReference type="Gene3D" id="1.10.510.10">
    <property type="entry name" value="Transferase(Phosphotransferase) domain 1"/>
    <property type="match status" value="1"/>
</dbReference>
<dbReference type="SMART" id="SM00220">
    <property type="entry name" value="S_TKc"/>
    <property type="match status" value="1"/>
</dbReference>
<dbReference type="STRING" id="1220924.W2RTT6"/>
<dbReference type="OrthoDB" id="3638488at2759"/>
<evidence type="ECO:0000256" key="4">
    <source>
        <dbReference type="ARBA" id="ARBA00022741"/>
    </source>
</evidence>
<keyword evidence="5" id="KW-0418">Kinase</keyword>
<dbReference type="GO" id="GO:0004674">
    <property type="term" value="F:protein serine/threonine kinase activity"/>
    <property type="evidence" value="ECO:0007669"/>
    <property type="project" value="UniProtKB-KW"/>
</dbReference>
<feature type="compositionally biased region" description="Polar residues" evidence="9">
    <location>
        <begin position="169"/>
        <end position="185"/>
    </location>
</feature>
<evidence type="ECO:0000256" key="6">
    <source>
        <dbReference type="ARBA" id="ARBA00022840"/>
    </source>
</evidence>
<evidence type="ECO:0000256" key="3">
    <source>
        <dbReference type="ARBA" id="ARBA00022679"/>
    </source>
</evidence>
<dbReference type="GO" id="GO:0035556">
    <property type="term" value="P:intracellular signal transduction"/>
    <property type="evidence" value="ECO:0007669"/>
    <property type="project" value="TreeGrafter"/>
</dbReference>
<feature type="region of interest" description="Disordered" evidence="9">
    <location>
        <begin position="134"/>
        <end position="185"/>
    </location>
</feature>
<evidence type="ECO:0000313" key="11">
    <source>
        <dbReference type="EMBL" id="ETN39173.1"/>
    </source>
</evidence>
<feature type="domain" description="Protein kinase" evidence="10">
    <location>
        <begin position="313"/>
        <end position="609"/>
    </location>
</feature>
<organism evidence="11 12">
    <name type="scientific">Cyphellophora europaea (strain CBS 101466)</name>
    <name type="common">Phialophora europaea</name>
    <dbReference type="NCBI Taxonomy" id="1220924"/>
    <lineage>
        <taxon>Eukaryota</taxon>
        <taxon>Fungi</taxon>
        <taxon>Dikarya</taxon>
        <taxon>Ascomycota</taxon>
        <taxon>Pezizomycotina</taxon>
        <taxon>Eurotiomycetes</taxon>
        <taxon>Chaetothyriomycetidae</taxon>
        <taxon>Chaetothyriales</taxon>
        <taxon>Cyphellophoraceae</taxon>
        <taxon>Cyphellophora</taxon>
    </lineage>
</organism>
<dbReference type="PANTHER" id="PTHR24356:SF400">
    <property type="entry name" value="SERINE_THREONINE-PROTEIN KINASE CBK1"/>
    <property type="match status" value="1"/>
</dbReference>
<dbReference type="SUPFAM" id="SSF56112">
    <property type="entry name" value="Protein kinase-like (PK-like)"/>
    <property type="match status" value="1"/>
</dbReference>
<reference evidence="11 12" key="1">
    <citation type="submission" date="2013-03" db="EMBL/GenBank/DDBJ databases">
        <title>The Genome Sequence of Phialophora europaea CBS 101466.</title>
        <authorList>
            <consortium name="The Broad Institute Genomics Platform"/>
            <person name="Cuomo C."/>
            <person name="de Hoog S."/>
            <person name="Gorbushina A."/>
            <person name="Walker B."/>
            <person name="Young S.K."/>
            <person name="Zeng Q."/>
            <person name="Gargeya S."/>
            <person name="Fitzgerald M."/>
            <person name="Haas B."/>
            <person name="Abouelleil A."/>
            <person name="Allen A.W."/>
            <person name="Alvarado L."/>
            <person name="Arachchi H.M."/>
            <person name="Berlin A.M."/>
            <person name="Chapman S.B."/>
            <person name="Gainer-Dewar J."/>
            <person name="Goldberg J."/>
            <person name="Griggs A."/>
            <person name="Gujja S."/>
            <person name="Hansen M."/>
            <person name="Howarth C."/>
            <person name="Imamovic A."/>
            <person name="Ireland A."/>
            <person name="Larimer J."/>
            <person name="McCowan C."/>
            <person name="Murphy C."/>
            <person name="Pearson M."/>
            <person name="Poon T.W."/>
            <person name="Priest M."/>
            <person name="Roberts A."/>
            <person name="Saif S."/>
            <person name="Shea T."/>
            <person name="Sisk P."/>
            <person name="Sykes S."/>
            <person name="Wortman J."/>
            <person name="Nusbaum C."/>
            <person name="Birren B."/>
        </authorList>
    </citation>
    <scope>NUCLEOTIDE SEQUENCE [LARGE SCALE GENOMIC DNA]</scope>
    <source>
        <strain evidence="11 12">CBS 101466</strain>
    </source>
</reference>
<dbReference type="eggNOG" id="KOG0605">
    <property type="taxonomic scope" value="Eukaryota"/>
</dbReference>
<feature type="region of interest" description="Disordered" evidence="9">
    <location>
        <begin position="63"/>
        <end position="108"/>
    </location>
</feature>
<comment type="catalytic activity">
    <reaction evidence="7">
        <text>L-threonyl-[protein] + ATP = O-phospho-L-threonyl-[protein] + ADP + H(+)</text>
        <dbReference type="Rhea" id="RHEA:46608"/>
        <dbReference type="Rhea" id="RHEA-COMP:11060"/>
        <dbReference type="Rhea" id="RHEA-COMP:11605"/>
        <dbReference type="ChEBI" id="CHEBI:15378"/>
        <dbReference type="ChEBI" id="CHEBI:30013"/>
        <dbReference type="ChEBI" id="CHEBI:30616"/>
        <dbReference type="ChEBI" id="CHEBI:61977"/>
        <dbReference type="ChEBI" id="CHEBI:456216"/>
        <dbReference type="EC" id="2.7.11.1"/>
    </reaction>
</comment>
<evidence type="ECO:0000256" key="8">
    <source>
        <dbReference type="ARBA" id="ARBA00048679"/>
    </source>
</evidence>
<dbReference type="InterPro" id="IPR000719">
    <property type="entry name" value="Prot_kinase_dom"/>
</dbReference>
<dbReference type="InterPro" id="IPR011009">
    <property type="entry name" value="Kinase-like_dom_sf"/>
</dbReference>
<keyword evidence="12" id="KW-1185">Reference proteome</keyword>
<evidence type="ECO:0000256" key="1">
    <source>
        <dbReference type="ARBA" id="ARBA00012513"/>
    </source>
</evidence>
<dbReference type="EC" id="2.7.11.1" evidence="1"/>
<keyword evidence="2" id="KW-0723">Serine/threonine-protein kinase</keyword>
<keyword evidence="4" id="KW-0547">Nucleotide-binding</keyword>
<name>W2RTT6_CYPE1</name>
<dbReference type="Pfam" id="PF00069">
    <property type="entry name" value="Pkinase"/>
    <property type="match status" value="1"/>
</dbReference>
<comment type="catalytic activity">
    <reaction evidence="8">
        <text>L-seryl-[protein] + ATP = O-phospho-L-seryl-[protein] + ADP + H(+)</text>
        <dbReference type="Rhea" id="RHEA:17989"/>
        <dbReference type="Rhea" id="RHEA-COMP:9863"/>
        <dbReference type="Rhea" id="RHEA-COMP:11604"/>
        <dbReference type="ChEBI" id="CHEBI:15378"/>
        <dbReference type="ChEBI" id="CHEBI:29999"/>
        <dbReference type="ChEBI" id="CHEBI:30616"/>
        <dbReference type="ChEBI" id="CHEBI:83421"/>
        <dbReference type="ChEBI" id="CHEBI:456216"/>
        <dbReference type="EC" id="2.7.11.1"/>
    </reaction>
</comment>
<dbReference type="HOGENOM" id="CLU_000288_19_1_1"/>
<dbReference type="Gene3D" id="3.30.200.20">
    <property type="entry name" value="Phosphorylase Kinase, domain 1"/>
    <property type="match status" value="1"/>
</dbReference>
<evidence type="ECO:0000256" key="9">
    <source>
        <dbReference type="SAM" id="MobiDB-lite"/>
    </source>
</evidence>
<sequence>MMSFFGAVGKPEKEIMVHSNGSPAAVSQNGMLAGFSHPNDSNATTIVKKNSRLVLVGASQDESLIPPYGSLRPDTSQQSTRPSSGRVSRKSSRQSIRPSPSTPALHARLQQKLQQTLSNHPTVVVRPGLRSRPSIQASQHEMPEWIQSPVSSSPSTYNSGSGSAPKGANKSTPATSDGYPSTPTSVRHFEGITLVDSEQSLVINQETVASMLSTIPESTTVPSLSVKTVEATASAKIFFETHFNTMFNGFAPREIRWQDLNAGLRQRRASTSQQCEAWQTWYKHESDNLRLSRVLSVPDFGNRAAKSLAVGGFEMVKILGKGSFGVVRLVKERAPTGRKPSMGLINFQSRSSLKASAAEIIAPYRQKRDLLKLKKEVYAMKVIRKSDMLRNGQEGHLRAERDFLVAAERSAWIIPLLAAFQDNKFLYLVMDFCIGGDFLGLLIRKNILSEDVTRWYMAEMILCIEEAHSMRWIHRDVKPDNFLIGADGHLKISDFGLAFDGDWEHDQRFYHDQRYELAEQLGIEIRGDEQDAEEQREAVNSQKVAELFPPTDCPPGRKHVGAEEACDGEPIIDWRNRAQRRRLARSVVGTSQYMAPEVIRGDMYDGRCD</sequence>
<gene>
    <name evidence="11" type="ORF">HMPREF1541_05396</name>
</gene>
<dbReference type="GO" id="GO:0005524">
    <property type="term" value="F:ATP binding"/>
    <property type="evidence" value="ECO:0007669"/>
    <property type="project" value="UniProtKB-KW"/>
</dbReference>
<dbReference type="PANTHER" id="PTHR24356">
    <property type="entry name" value="SERINE/THREONINE-PROTEIN KINASE"/>
    <property type="match status" value="1"/>
</dbReference>
<dbReference type="RefSeq" id="XP_008717958.1">
    <property type="nucleotide sequence ID" value="XM_008719736.1"/>
</dbReference>
<accession>W2RTT6</accession>
<dbReference type="Proteomes" id="UP000030752">
    <property type="component" value="Unassembled WGS sequence"/>
</dbReference>